<dbReference type="InterPro" id="IPR024455">
    <property type="entry name" value="Phage_capsid"/>
</dbReference>
<comment type="subcellular location">
    <subcellularLocation>
        <location evidence="1">Virion</location>
    </subcellularLocation>
</comment>
<feature type="domain" description="Prohead serine protease" evidence="5">
    <location>
        <begin position="12"/>
        <end position="146"/>
    </location>
</feature>
<keyword evidence="2" id="KW-1188">Viral release from host cell</keyword>
<dbReference type="InterPro" id="IPR006433">
    <property type="entry name" value="Prohead_protease"/>
</dbReference>
<proteinExistence type="predicted"/>
<evidence type="ECO:0000313" key="7">
    <source>
        <dbReference type="EMBL" id="MEX0408562.1"/>
    </source>
</evidence>
<dbReference type="InterPro" id="IPR054612">
    <property type="entry name" value="Phage_capsid-like_C"/>
</dbReference>
<dbReference type="NCBIfam" id="TIGR01543">
    <property type="entry name" value="proheadase_HK97"/>
    <property type="match status" value="1"/>
</dbReference>
<name>A0ABV3SP36_9HYPH</name>
<evidence type="ECO:0000256" key="2">
    <source>
        <dbReference type="ARBA" id="ARBA00022612"/>
    </source>
</evidence>
<dbReference type="Gene3D" id="3.30.2320.10">
    <property type="entry name" value="hypothetical protein PF0899 domain"/>
    <property type="match status" value="1"/>
</dbReference>
<comment type="caution">
    <text evidence="7">The sequence shown here is derived from an EMBL/GenBank/DDBJ whole genome shotgun (WGS) entry which is preliminary data.</text>
</comment>
<keyword evidence="3" id="KW-0645">Protease</keyword>
<evidence type="ECO:0000256" key="1">
    <source>
        <dbReference type="ARBA" id="ARBA00004328"/>
    </source>
</evidence>
<keyword evidence="4" id="KW-0378">Hydrolase</keyword>
<organism evidence="7 8">
    <name type="scientific">Aquibium pacificus</name>
    <dbReference type="NCBI Taxonomy" id="3153579"/>
    <lineage>
        <taxon>Bacteria</taxon>
        <taxon>Pseudomonadati</taxon>
        <taxon>Pseudomonadota</taxon>
        <taxon>Alphaproteobacteria</taxon>
        <taxon>Hyphomicrobiales</taxon>
        <taxon>Phyllobacteriaceae</taxon>
        <taxon>Aquibium</taxon>
    </lineage>
</organism>
<accession>A0ABV3SP36</accession>
<keyword evidence="8" id="KW-1185">Reference proteome</keyword>
<evidence type="ECO:0000259" key="6">
    <source>
        <dbReference type="Pfam" id="PF05065"/>
    </source>
</evidence>
<evidence type="ECO:0000259" key="5">
    <source>
        <dbReference type="Pfam" id="PF04586"/>
    </source>
</evidence>
<gene>
    <name evidence="7" type="ORF">ABGN05_23150</name>
</gene>
<feature type="domain" description="Phage capsid-like C-terminal" evidence="6">
    <location>
        <begin position="245"/>
        <end position="520"/>
    </location>
</feature>
<dbReference type="InterPro" id="IPR054613">
    <property type="entry name" value="Peptidase_S78_dom"/>
</dbReference>
<evidence type="ECO:0000256" key="4">
    <source>
        <dbReference type="ARBA" id="ARBA00022801"/>
    </source>
</evidence>
<dbReference type="Pfam" id="PF04586">
    <property type="entry name" value="Peptidase_S78"/>
    <property type="match status" value="1"/>
</dbReference>
<evidence type="ECO:0000313" key="8">
    <source>
        <dbReference type="Proteomes" id="UP001556692"/>
    </source>
</evidence>
<reference evidence="7 8" key="1">
    <citation type="submission" date="2024-05" db="EMBL/GenBank/DDBJ databases">
        <authorList>
            <person name="Jiang F."/>
        </authorList>
    </citation>
    <scope>NUCLEOTIDE SEQUENCE [LARGE SCALE GENOMIC DNA]</scope>
    <source>
        <strain evidence="7 8">LZ166</strain>
    </source>
</reference>
<dbReference type="Gene3D" id="3.30.2400.10">
    <property type="entry name" value="Major capsid protein gp5"/>
    <property type="match status" value="1"/>
</dbReference>
<dbReference type="Proteomes" id="UP001556692">
    <property type="component" value="Unassembled WGS sequence"/>
</dbReference>
<dbReference type="Pfam" id="PF05065">
    <property type="entry name" value="Phage_capsid"/>
    <property type="match status" value="1"/>
</dbReference>
<dbReference type="RefSeq" id="WP_367956423.1">
    <property type="nucleotide sequence ID" value="NZ_JBDPGJ010000005.1"/>
</dbReference>
<dbReference type="SUPFAM" id="SSF56563">
    <property type="entry name" value="Major capsid protein gp5"/>
    <property type="match status" value="1"/>
</dbReference>
<dbReference type="NCBIfam" id="TIGR01554">
    <property type="entry name" value="major_cap_HK97"/>
    <property type="match status" value="1"/>
</dbReference>
<evidence type="ECO:0000256" key="3">
    <source>
        <dbReference type="ARBA" id="ARBA00022670"/>
    </source>
</evidence>
<protein>
    <submittedName>
        <fullName evidence="7">Phage major capsid protein</fullName>
    </submittedName>
</protein>
<sequence>MDKLEFKAKFTVDEVGSITGIAWPFGSPDRVGDVIHKGAFSVSAAMPILFEHDPDRIVGTWEHVAESDAGLEAKGKLFLDAVPRARDVHNRLRAGRINGLSIGFRAGETKARPGGGRDIYSLHVSEISITANPCHPAARILTVKSAGDAAVQAQKEPAMENEDVNQPEAKADPVIDKRDFDALKARLDRIEAKSNRPTAANNNHPAPANDNAETKAFGLYARRGLEQMSADERKSLTVGTSASAGYLAPETFAAELIKLLKEFSPIRQYARVVTIGAPETKYPRRVGSPTAYWVGETANRTASQGSYEQLSIKPHELATYTDVSAQLLEDNAYDLDGELQQEFAEAFALAEGKAFIVGTGDNDNQPTGLLTNADVAQMVTGATASFPASNPADVLITLYHKLPTTHAQRGVWMMNRNTLATIRKWKDSDGRYLVIDPITAGMPLTMLGRPIVECLDMPDIAAGAFPIVFGDLQGYRIIDRIQLQVLRDPFARATNGEVRFHARRRTGGDVTHPDRFIKLKVAAA</sequence>
<dbReference type="EMBL" id="JBDPGJ010000005">
    <property type="protein sequence ID" value="MEX0408562.1"/>
    <property type="molecule type" value="Genomic_DNA"/>
</dbReference>